<dbReference type="GO" id="GO:0006955">
    <property type="term" value="P:immune response"/>
    <property type="evidence" value="ECO:0007669"/>
    <property type="project" value="TreeGrafter"/>
</dbReference>
<sequence length="303" mass="34842">MTFLQKLGFWRKKECKEPEAPLLSKPWREINWRDKQSALQSVKNYKPKTDGQQLRILLHGPVGAGKSSFINSVQSVLQGRMYIQALVENMSHDYFTITYTTYNIPKDPETFYPFVLSDIMGLGPTGVQVDDVKLAMMGKVKEGYRFNRDSRLSEDDAFYNNHPTDNDKVHVLVCVIDAYTLPFMKQEVQEKICQIRIEATHLNIPQVAIFTKIDDVSPEIKDNLQNVYKVNYLKERMEQFSVNVGIPMNCIFPVKNYHEEIDLNSDVDSLILSALKHIINLGDNCINFHKSQSCAMSCQSMNM</sequence>
<dbReference type="CDD" id="cd00882">
    <property type="entry name" value="Ras_like_GTPase"/>
    <property type="match status" value="1"/>
</dbReference>
<dbReference type="PANTHER" id="PTHR14241:SF1">
    <property type="entry name" value="INTERFERON-INDUCED PROTEIN 44-RELATED"/>
    <property type="match status" value="1"/>
</dbReference>
<dbReference type="AlphaFoldDB" id="A0A8C9YTU4"/>
<reference evidence="1" key="1">
    <citation type="submission" date="2025-08" db="UniProtKB">
        <authorList>
            <consortium name="Ensembl"/>
        </authorList>
    </citation>
    <scope>IDENTIFICATION</scope>
</reference>
<dbReference type="Ensembl" id="ENSSLUT00000031993.1">
    <property type="protein sequence ID" value="ENSSLUP00000031001.1"/>
    <property type="gene ID" value="ENSSLUG00000013854.1"/>
</dbReference>
<dbReference type="InterPro" id="IPR027417">
    <property type="entry name" value="P-loop_NTPase"/>
</dbReference>
<protein>
    <recommendedName>
        <fullName evidence="3">G domain-containing protein</fullName>
    </recommendedName>
</protein>
<dbReference type="Proteomes" id="UP000694568">
    <property type="component" value="Unplaced"/>
</dbReference>
<evidence type="ECO:0008006" key="3">
    <source>
        <dbReference type="Google" id="ProtNLM"/>
    </source>
</evidence>
<proteinExistence type="predicted"/>
<reference evidence="1" key="2">
    <citation type="submission" date="2025-09" db="UniProtKB">
        <authorList>
            <consortium name="Ensembl"/>
        </authorList>
    </citation>
    <scope>IDENTIFICATION</scope>
</reference>
<evidence type="ECO:0000313" key="2">
    <source>
        <dbReference type="Proteomes" id="UP000694568"/>
    </source>
</evidence>
<keyword evidence="2" id="KW-1185">Reference proteome</keyword>
<dbReference type="PANTHER" id="PTHR14241">
    <property type="entry name" value="INTERFERON-INDUCED PROTEIN 44"/>
    <property type="match status" value="1"/>
</dbReference>
<organism evidence="1 2">
    <name type="scientific">Sander lucioperca</name>
    <name type="common">Pike-perch</name>
    <name type="synonym">Perca lucioperca</name>
    <dbReference type="NCBI Taxonomy" id="283035"/>
    <lineage>
        <taxon>Eukaryota</taxon>
        <taxon>Metazoa</taxon>
        <taxon>Chordata</taxon>
        <taxon>Craniata</taxon>
        <taxon>Vertebrata</taxon>
        <taxon>Euteleostomi</taxon>
        <taxon>Actinopterygii</taxon>
        <taxon>Neopterygii</taxon>
        <taxon>Teleostei</taxon>
        <taxon>Neoteleostei</taxon>
        <taxon>Acanthomorphata</taxon>
        <taxon>Eupercaria</taxon>
        <taxon>Perciformes</taxon>
        <taxon>Percoidei</taxon>
        <taxon>Percidae</taxon>
        <taxon>Luciopercinae</taxon>
        <taxon>Sander</taxon>
    </lineage>
</organism>
<accession>A0A8C9YTU4</accession>
<dbReference type="Gene3D" id="3.40.50.300">
    <property type="entry name" value="P-loop containing nucleotide triphosphate hydrolases"/>
    <property type="match status" value="1"/>
</dbReference>
<dbReference type="GeneTree" id="ENSGT00940000160560"/>
<name>A0A8C9YTU4_SANLU</name>
<dbReference type="SUPFAM" id="SSF52540">
    <property type="entry name" value="P-loop containing nucleoside triphosphate hydrolases"/>
    <property type="match status" value="1"/>
</dbReference>
<evidence type="ECO:0000313" key="1">
    <source>
        <dbReference type="Ensembl" id="ENSSLUP00000031001.1"/>
    </source>
</evidence>